<organism evidence="1 2">
    <name type="scientific">Arabidopsis thaliana</name>
    <name type="common">Mouse-ear cress</name>
    <dbReference type="NCBI Taxonomy" id="3702"/>
    <lineage>
        <taxon>Eukaryota</taxon>
        <taxon>Viridiplantae</taxon>
        <taxon>Streptophyta</taxon>
        <taxon>Embryophyta</taxon>
        <taxon>Tracheophyta</taxon>
        <taxon>Spermatophyta</taxon>
        <taxon>Magnoliopsida</taxon>
        <taxon>eudicotyledons</taxon>
        <taxon>Gunneridae</taxon>
        <taxon>Pentapetalae</taxon>
        <taxon>rosids</taxon>
        <taxon>malvids</taxon>
        <taxon>Brassicales</taxon>
        <taxon>Brassicaceae</taxon>
        <taxon>Camelineae</taxon>
        <taxon>Arabidopsis</taxon>
    </lineage>
</organism>
<dbReference type="AlphaFoldDB" id="A0A178WBV8"/>
<evidence type="ECO:0000313" key="1">
    <source>
        <dbReference type="EMBL" id="OAP15929.1"/>
    </source>
</evidence>
<dbReference type="EMBL" id="LUHQ01000001">
    <property type="protein sequence ID" value="OAP15929.1"/>
    <property type="molecule type" value="Genomic_DNA"/>
</dbReference>
<accession>A0A178WBV8</accession>
<comment type="caution">
    <text evidence="1">The sequence shown here is derived from an EMBL/GenBank/DDBJ whole genome shotgun (WGS) entry which is preliminary data.</text>
</comment>
<sequence length="63" mass="7037">MFFGLTSLTNKLPLNFMLPVSASLTLFYRSSFFSSSSFSLFSFTLPSSRLFRANEVLAVPTQS</sequence>
<evidence type="ECO:0000313" key="2">
    <source>
        <dbReference type="Proteomes" id="UP000078284"/>
    </source>
</evidence>
<gene>
    <name evidence="1" type="ordered locus">AXX17_At1g52970</name>
</gene>
<proteinExistence type="predicted"/>
<protein>
    <submittedName>
        <fullName evidence="1">Uncharacterized protein</fullName>
    </submittedName>
</protein>
<dbReference type="Proteomes" id="UP000078284">
    <property type="component" value="Chromosome 1"/>
</dbReference>
<name>A0A178WBV8_ARATH</name>
<reference evidence="2" key="1">
    <citation type="journal article" date="2016" name="Proc. Natl. Acad. Sci. U.S.A.">
        <title>Chromosome-level assembly of Arabidopsis thaliana Ler reveals the extent of translocation and inversion polymorphisms.</title>
        <authorList>
            <person name="Zapata L."/>
            <person name="Ding J."/>
            <person name="Willing E.M."/>
            <person name="Hartwig B."/>
            <person name="Bezdan D."/>
            <person name="Jiao W.B."/>
            <person name="Patel V."/>
            <person name="Velikkakam James G."/>
            <person name="Koornneef M."/>
            <person name="Ossowski S."/>
            <person name="Schneeberger K."/>
        </authorList>
    </citation>
    <scope>NUCLEOTIDE SEQUENCE [LARGE SCALE GENOMIC DNA]</scope>
    <source>
        <strain evidence="2">cv. Landsberg erecta</strain>
    </source>
</reference>